<proteinExistence type="predicted"/>
<accession>A0A369T7R9</accession>
<dbReference type="AlphaFoldDB" id="A0A369T7R9"/>
<protein>
    <submittedName>
        <fullName evidence="1">Uncharacterized protein</fullName>
    </submittedName>
</protein>
<gene>
    <name evidence="1" type="ORF">DRB17_13870</name>
</gene>
<reference evidence="1 2" key="1">
    <citation type="submission" date="2018-07" db="EMBL/GenBank/DDBJ databases">
        <title>Venubactetium sediminum gen. nov., sp. nov., isolated from a marine solar saltern.</title>
        <authorList>
            <person name="Wang S."/>
        </authorList>
    </citation>
    <scope>NUCLEOTIDE SEQUENCE [LARGE SCALE GENOMIC DNA]</scope>
    <source>
        <strain evidence="1 2">WD2A32</strain>
    </source>
</reference>
<evidence type="ECO:0000313" key="1">
    <source>
        <dbReference type="EMBL" id="RDD61350.1"/>
    </source>
</evidence>
<comment type="caution">
    <text evidence="1">The sequence shown here is derived from an EMBL/GenBank/DDBJ whole genome shotgun (WGS) entry which is preliminary data.</text>
</comment>
<dbReference type="RefSeq" id="WP_114582812.1">
    <property type="nucleotide sequence ID" value="NZ_QPMH01000013.1"/>
</dbReference>
<sequence>MSEPGVYARDPDGRWRLIHSDRGGDYHLHDIREAFAIGTAGQDEDGTPMLSLDQRDLRQLKALADAQSFDHDPDLIALCGDIYRFAQEGRQVRYTFRQVF</sequence>
<name>A0A369T7R9_9PROT</name>
<keyword evidence="2" id="KW-1185">Reference proteome</keyword>
<dbReference type="Proteomes" id="UP000253941">
    <property type="component" value="Unassembled WGS sequence"/>
</dbReference>
<evidence type="ECO:0000313" key="2">
    <source>
        <dbReference type="Proteomes" id="UP000253941"/>
    </source>
</evidence>
<dbReference type="EMBL" id="QPMH01000013">
    <property type="protein sequence ID" value="RDD61350.1"/>
    <property type="molecule type" value="Genomic_DNA"/>
</dbReference>
<organism evidence="1 2">
    <name type="scientific">Ferruginivarius sediminum</name>
    <dbReference type="NCBI Taxonomy" id="2661937"/>
    <lineage>
        <taxon>Bacteria</taxon>
        <taxon>Pseudomonadati</taxon>
        <taxon>Pseudomonadota</taxon>
        <taxon>Alphaproteobacteria</taxon>
        <taxon>Rhodospirillales</taxon>
        <taxon>Rhodospirillaceae</taxon>
        <taxon>Ferruginivarius</taxon>
    </lineage>
</organism>